<proteinExistence type="predicted"/>
<dbReference type="PANTHER" id="PTHR45913:SF5">
    <property type="entry name" value="GENERAL TRANSCRIPTION FACTOR II-I REPEAT DOMAIN-CONTAINING PROTEIN 2A-LIKE PROTEIN"/>
    <property type="match status" value="1"/>
</dbReference>
<evidence type="ECO:0000259" key="1">
    <source>
        <dbReference type="Pfam" id="PF18658"/>
    </source>
</evidence>
<protein>
    <submittedName>
        <fullName evidence="2">AAEL011909-PA</fullName>
    </submittedName>
</protein>
<dbReference type="Pfam" id="PF18658">
    <property type="entry name" value="zf-C2H2_12"/>
    <property type="match status" value="1"/>
</dbReference>
<evidence type="ECO:0000313" key="2">
    <source>
        <dbReference type="EMBL" id="EAT35976.1"/>
    </source>
</evidence>
<dbReference type="EMBL" id="CH477814">
    <property type="protein sequence ID" value="EAT35976.1"/>
    <property type="molecule type" value="Genomic_DNA"/>
</dbReference>
<name>Q16NN7_AEDAE</name>
<reference evidence="2" key="2">
    <citation type="journal article" date="2007" name="Science">
        <title>Genome sequence of Aedes aegypti, a major arbovirus vector.</title>
        <authorList>
            <person name="Nene V."/>
            <person name="Wortman J.R."/>
            <person name="Lawson D."/>
            <person name="Haas B."/>
            <person name="Kodira C."/>
            <person name="Tu Z.J."/>
            <person name="Loftus B."/>
            <person name="Xi Z."/>
            <person name="Megy K."/>
            <person name="Grabherr M."/>
            <person name="Ren Q."/>
            <person name="Zdobnov E.M."/>
            <person name="Lobo N.F."/>
            <person name="Campbell K.S."/>
            <person name="Brown S.E."/>
            <person name="Bonaldo M.F."/>
            <person name="Zhu J."/>
            <person name="Sinkins S.P."/>
            <person name="Hogenkamp D.G."/>
            <person name="Amedeo P."/>
            <person name="Arensburger P."/>
            <person name="Atkinson P.W."/>
            <person name="Bidwell S."/>
            <person name="Biedler J."/>
            <person name="Birney E."/>
            <person name="Bruggner R.V."/>
            <person name="Costas J."/>
            <person name="Coy M.R."/>
            <person name="Crabtree J."/>
            <person name="Crawford M."/>
            <person name="Debruyn B."/>
            <person name="Decaprio D."/>
            <person name="Eiglmeier K."/>
            <person name="Eisenstadt E."/>
            <person name="El-Dorry H."/>
            <person name="Gelbart W.M."/>
            <person name="Gomes S.L."/>
            <person name="Hammond M."/>
            <person name="Hannick L.I."/>
            <person name="Hogan J.R."/>
            <person name="Holmes M.H."/>
            <person name="Jaffe D."/>
            <person name="Johnston J.S."/>
            <person name="Kennedy R.C."/>
            <person name="Koo H."/>
            <person name="Kravitz S."/>
            <person name="Kriventseva E.V."/>
            <person name="Kulp D."/>
            <person name="Labutti K."/>
            <person name="Lee E."/>
            <person name="Li S."/>
            <person name="Lovin D.D."/>
            <person name="Mao C."/>
            <person name="Mauceli E."/>
            <person name="Menck C.F."/>
            <person name="Miller J.R."/>
            <person name="Montgomery P."/>
            <person name="Mori A."/>
            <person name="Nascimento A.L."/>
            <person name="Naveira H.F."/>
            <person name="Nusbaum C."/>
            <person name="O'leary S."/>
            <person name="Orvis J."/>
            <person name="Pertea M."/>
            <person name="Quesneville H."/>
            <person name="Reidenbach K.R."/>
            <person name="Rogers Y.H."/>
            <person name="Roth C.W."/>
            <person name="Schneider J.R."/>
            <person name="Schatz M."/>
            <person name="Shumway M."/>
            <person name="Stanke M."/>
            <person name="Stinson E.O."/>
            <person name="Tubio J.M."/>
            <person name="Vanzee J.P."/>
            <person name="Verjovski-Almeida S."/>
            <person name="Werner D."/>
            <person name="White O."/>
            <person name="Wyder S."/>
            <person name="Zeng Q."/>
            <person name="Zhao Q."/>
            <person name="Zhao Y."/>
            <person name="Hill C.A."/>
            <person name="Raikhel A.S."/>
            <person name="Soares M.B."/>
            <person name="Knudson D.L."/>
            <person name="Lee N.H."/>
            <person name="Galagan J."/>
            <person name="Salzberg S.L."/>
            <person name="Paulsen I.T."/>
            <person name="Dimopoulos G."/>
            <person name="Collins F.H."/>
            <person name="Birren B."/>
            <person name="Fraser-Liggett C.M."/>
            <person name="Severson D.W."/>
        </authorList>
    </citation>
    <scope>NUCLEOTIDE SEQUENCE [LARGE SCALE GENOMIC DNA]</scope>
    <source>
        <strain evidence="2">Liverpool</strain>
    </source>
</reference>
<feature type="domain" description="SPIN-DOC-like zinc-finger" evidence="1">
    <location>
        <begin position="21"/>
        <end position="65"/>
    </location>
</feature>
<accession>Q16NN7</accession>
<dbReference type="eggNOG" id="ENOG502QS6T">
    <property type="taxonomic scope" value="Eukaryota"/>
</dbReference>
<dbReference type="PaxDb" id="7159-AAEL011909-PA"/>
<dbReference type="InterPro" id="IPR040647">
    <property type="entry name" value="SPIN-DOC_Znf-C2H2"/>
</dbReference>
<reference evidence="2" key="1">
    <citation type="submission" date="2005-10" db="EMBL/GenBank/DDBJ databases">
        <authorList>
            <person name="Loftus B.J."/>
            <person name="Nene V.M."/>
            <person name="Hannick L.I."/>
            <person name="Bidwell S."/>
            <person name="Haas B."/>
            <person name="Amedeo P."/>
            <person name="Orvis J."/>
            <person name="Wortman J.R."/>
            <person name="White O.R."/>
            <person name="Salzberg S."/>
            <person name="Shumway M."/>
            <person name="Koo H."/>
            <person name="Zhao Y."/>
            <person name="Holmes M."/>
            <person name="Miller J."/>
            <person name="Schatz M."/>
            <person name="Pop M."/>
            <person name="Pai G."/>
            <person name="Utterback T."/>
            <person name="Rogers Y.-H."/>
            <person name="Kravitz S."/>
            <person name="Fraser C.M."/>
        </authorList>
    </citation>
    <scope>NUCLEOTIDE SEQUENCE</scope>
    <source>
        <strain evidence="2">Liverpool</strain>
    </source>
</reference>
<dbReference type="PANTHER" id="PTHR45913">
    <property type="entry name" value="EPM2A-INTERACTING PROTEIN 1"/>
    <property type="match status" value="1"/>
</dbReference>
<dbReference type="AlphaFoldDB" id="Q16NN7"/>
<evidence type="ECO:0000313" key="3">
    <source>
        <dbReference type="Proteomes" id="UP000682892"/>
    </source>
</evidence>
<dbReference type="OMA" id="FCISHRA"/>
<organism evidence="2 3">
    <name type="scientific">Aedes aegypti</name>
    <name type="common">Yellowfever mosquito</name>
    <name type="synonym">Culex aegypti</name>
    <dbReference type="NCBI Taxonomy" id="7159"/>
    <lineage>
        <taxon>Eukaryota</taxon>
        <taxon>Metazoa</taxon>
        <taxon>Ecdysozoa</taxon>
        <taxon>Arthropoda</taxon>
        <taxon>Hexapoda</taxon>
        <taxon>Insecta</taxon>
        <taxon>Pterygota</taxon>
        <taxon>Neoptera</taxon>
        <taxon>Endopterygota</taxon>
        <taxon>Diptera</taxon>
        <taxon>Nematocera</taxon>
        <taxon>Culicoidea</taxon>
        <taxon>Culicidae</taxon>
        <taxon>Culicinae</taxon>
        <taxon>Aedini</taxon>
        <taxon>Aedes</taxon>
        <taxon>Stegomyia</taxon>
    </lineage>
</organism>
<sequence>MVASSASGTKRKISDEKRVFQDKWTEMYFVTLVKDKPICLICNENIAVIKEFNIKRHFDTKHASKFENHSGNLRADKLRKLQRQMIHQHSLFNKLNSESESLVKACYVISEKIARSPKSFMEGEFIKECLVSVAEILCPNQKKVFEKISLSDPTVTRRIEEIDLMRALILVTLLSWQYLSVESMRNATLLRSWRHFSL</sequence>
<dbReference type="PhylomeDB" id="Q16NN7"/>
<gene>
    <name evidence="2" type="ORF">AaeL_AAEL011909</name>
</gene>
<dbReference type="Proteomes" id="UP000682892">
    <property type="component" value="Unassembled WGS sequence"/>
</dbReference>
<dbReference type="HOGENOM" id="CLU_021316_3_2_1"/>
<reference evidence="2" key="3">
    <citation type="submission" date="2012-09" db="EMBL/GenBank/DDBJ databases">
        <authorList>
            <consortium name="VectorBase"/>
        </authorList>
    </citation>
    <scope>NUCLEOTIDE SEQUENCE</scope>
    <source>
        <strain evidence="2">Liverpool</strain>
    </source>
</reference>